<dbReference type="PANTHER" id="PTHR11895">
    <property type="entry name" value="TRANSAMIDASE"/>
    <property type="match status" value="1"/>
</dbReference>
<dbReference type="GO" id="GO:0003824">
    <property type="term" value="F:catalytic activity"/>
    <property type="evidence" value="ECO:0007669"/>
    <property type="project" value="InterPro"/>
</dbReference>
<reference evidence="5 6" key="1">
    <citation type="journal article" date="2015" name="Antonie Van Leeuwenhoek">
        <title>Bosea vaviloviae sp. nov., a new species of slow-growing rhizobia isolated from nodules of the relict species Vavilovia formosa (Stev.) Fed.</title>
        <authorList>
            <person name="Safronova V.I."/>
            <person name="Kuznetsova I.G."/>
            <person name="Sazanova A.L."/>
            <person name="Kimeklis A.K."/>
            <person name="Belimov A.A."/>
            <person name="Andronov E.E."/>
            <person name="Pinaev A.G."/>
            <person name="Chizhevskaya E.P."/>
            <person name="Pukhaev A.R."/>
            <person name="Popov K.P."/>
            <person name="Willems A."/>
            <person name="Tikhonovich I.A."/>
        </authorList>
    </citation>
    <scope>NUCLEOTIDE SEQUENCE [LARGE SCALE GENOMIC DNA]</scope>
    <source>
        <strain evidence="5 6">Vaf18</strain>
    </source>
</reference>
<dbReference type="InterPro" id="IPR000120">
    <property type="entry name" value="Amidase"/>
</dbReference>
<dbReference type="PROSITE" id="PS00571">
    <property type="entry name" value="AMIDASES"/>
    <property type="match status" value="1"/>
</dbReference>
<dbReference type="InterPro" id="IPR020556">
    <property type="entry name" value="Amidase_CS"/>
</dbReference>
<name>A0A1D7UAV2_9HYPH</name>
<dbReference type="AlphaFoldDB" id="A0A1D7UAV2"/>
<protein>
    <recommendedName>
        <fullName evidence="3">Indoleacetamide hydrolase</fullName>
    </recommendedName>
</protein>
<dbReference type="Proteomes" id="UP000094969">
    <property type="component" value="Chromosome"/>
</dbReference>
<feature type="domain" description="Amidase" evidence="4">
    <location>
        <begin position="41"/>
        <end position="462"/>
    </location>
</feature>
<evidence type="ECO:0000259" key="4">
    <source>
        <dbReference type="Pfam" id="PF01425"/>
    </source>
</evidence>
<evidence type="ECO:0000313" key="6">
    <source>
        <dbReference type="Proteomes" id="UP000094969"/>
    </source>
</evidence>
<comment type="function">
    <text evidence="1">Hydrolyzes indole-3-acetamide (IAM) into indole-3-acetic acid (IAA).</text>
</comment>
<evidence type="ECO:0000313" key="5">
    <source>
        <dbReference type="EMBL" id="AOO84498.1"/>
    </source>
</evidence>
<dbReference type="InterPro" id="IPR036928">
    <property type="entry name" value="AS_sf"/>
</dbReference>
<comment type="similarity">
    <text evidence="2">Belongs to the amidase family.</text>
</comment>
<organism evidence="5 6">
    <name type="scientific">Bosea vaviloviae</name>
    <dbReference type="NCBI Taxonomy" id="1526658"/>
    <lineage>
        <taxon>Bacteria</taxon>
        <taxon>Pseudomonadati</taxon>
        <taxon>Pseudomonadota</taxon>
        <taxon>Alphaproteobacteria</taxon>
        <taxon>Hyphomicrobiales</taxon>
        <taxon>Boseaceae</taxon>
        <taxon>Bosea</taxon>
    </lineage>
</organism>
<evidence type="ECO:0000256" key="3">
    <source>
        <dbReference type="ARBA" id="ARBA00021874"/>
    </source>
</evidence>
<evidence type="ECO:0000256" key="2">
    <source>
        <dbReference type="ARBA" id="ARBA00009199"/>
    </source>
</evidence>
<accession>A0A1D7UAV2</accession>
<evidence type="ECO:0000256" key="1">
    <source>
        <dbReference type="ARBA" id="ARBA00003871"/>
    </source>
</evidence>
<dbReference type="SUPFAM" id="SSF75304">
    <property type="entry name" value="Amidase signature (AS) enzymes"/>
    <property type="match status" value="1"/>
</dbReference>
<sequence length="487" mass="50775">MPPPQTPAVSPADRIDADALWRLEAHELARLIALGLVSSREAVVSCLARMDAVNGTLNAVIRRFDAEALADADAADAMRGRGEALAPLHGIPVTVKCNIDQKGHPTDGGVEAYRDLVAESDNPVVANLRAAGAVIIGRTNTPCYSMRWHTENALHGATLNPWHAGITPGGSSGGAAAAVAAGIGPIAHGNDIAGSVRYPAYCCGLVGLRPSYGRVPSSNATAKGLAAISSQLMAVQGPLTRSVRDCEIAFEAMAQPSPRDPRCVVPAPFGSMRGPLRVALVARPKGAVVDPSVTEAVLSAGRALAAAGVIVEEIEPPDLAGIGELWGKLATADVMANLQPLIEQNGDEGIRRALALWDEAFPRYSAADTLAALGERALALRNWQLFFEDYPVVVMPCSYAPPFPVGFDLRDVAETTRVLAAQSPLMAISVLGLPGLAVPTAAQGGIPAGVQIVAGRFREDLCFRVGAIIEAHLPRATPRDPNPTGTF</sequence>
<dbReference type="STRING" id="1526658.BHK69_15240"/>
<keyword evidence="6" id="KW-1185">Reference proteome</keyword>
<dbReference type="NCBIfam" id="NF005687">
    <property type="entry name" value="PRK07487.1"/>
    <property type="match status" value="1"/>
</dbReference>
<dbReference type="RefSeq" id="WP_069693685.1">
    <property type="nucleotide sequence ID" value="NZ_CP017147.1"/>
</dbReference>
<dbReference type="InterPro" id="IPR023631">
    <property type="entry name" value="Amidase_dom"/>
</dbReference>
<proteinExistence type="inferred from homology"/>
<dbReference type="EMBL" id="CP017147">
    <property type="protein sequence ID" value="AOO84498.1"/>
    <property type="molecule type" value="Genomic_DNA"/>
</dbReference>
<dbReference type="Pfam" id="PF01425">
    <property type="entry name" value="Amidase"/>
    <property type="match status" value="1"/>
</dbReference>
<dbReference type="Gene3D" id="3.90.1300.10">
    <property type="entry name" value="Amidase signature (AS) domain"/>
    <property type="match status" value="1"/>
</dbReference>
<dbReference type="PIRSF" id="PIRSF001221">
    <property type="entry name" value="Amidase_fungi"/>
    <property type="match status" value="1"/>
</dbReference>
<gene>
    <name evidence="5" type="ORF">BHK69_15240</name>
</gene>
<dbReference type="PANTHER" id="PTHR11895:SF7">
    <property type="entry name" value="GLUTAMYL-TRNA(GLN) AMIDOTRANSFERASE SUBUNIT A, MITOCHONDRIAL"/>
    <property type="match status" value="1"/>
</dbReference>
<dbReference type="KEGG" id="bvv:BHK69_15240"/>